<dbReference type="SUPFAM" id="SSF56801">
    <property type="entry name" value="Acetyl-CoA synthetase-like"/>
    <property type="match status" value="1"/>
</dbReference>
<dbReference type="InterPro" id="IPR040097">
    <property type="entry name" value="FAAL/FAAC"/>
</dbReference>
<dbReference type="PANTHER" id="PTHR22754:SF32">
    <property type="entry name" value="DISCO-INTERACTING PROTEIN 2"/>
    <property type="match status" value="1"/>
</dbReference>
<accession>A0ABS5EG65</accession>
<sequence>MSAATTLPVLLEQYAGSRGDHPALRFLQRGEAVTEAASYVELHAAVAPLAGGLVRAGLRGVPVVLALPPGLGFVIALLACLRAGAIAVPVPFPPIGEARLRQQRVIDDLGEGALLAAPDAEIETGRLRRLDPATLQAPLTTSPPPPEAAAVIQYSSGSTRAPAGIVISHANLMANQRMISETFGSGPEVVGVNWLPPHHDMGLFGTILHPLFLGGTAVLMPPFAFIQKPLRWLAAIAAHRGTVAGGPNFGYELCLRRVSEAQVAGLDLSSLGVTFCGAEPVRAESLRRFAAHLAPAGFDAASLLPCYGLAEATLLVTGVAKGSGLREVSAGAAGQRQVTCGSPPDGCVVTIRDPDGVGRMRPGDAGEICVAGPHLAAGIWQGDGAAIDPLPGLLQAEGERWLRTGDIGAMTADGLVILDRIKDTVIVHGRKIYAADAEAAAFEAAGPLLSAAAAIGLRGVQGDRLVLLCEVAVAERRGLAPAPLRRRIAEQVGQRGGVLPEVVLLGFGALPRTTSGKIRRQVARQAFLDGNLKLLPSEEPMEADTWAST</sequence>
<keyword evidence="2 4" id="KW-0436">Ligase</keyword>
<dbReference type="EMBL" id="JAAEDI010000009">
    <property type="protein sequence ID" value="MBR0650013.1"/>
    <property type="molecule type" value="Genomic_DNA"/>
</dbReference>
<dbReference type="CDD" id="cd05931">
    <property type="entry name" value="FAAL"/>
    <property type="match status" value="1"/>
</dbReference>
<evidence type="ECO:0000256" key="1">
    <source>
        <dbReference type="ARBA" id="ARBA00006432"/>
    </source>
</evidence>
<comment type="similarity">
    <text evidence="1">Belongs to the ATP-dependent AMP-binding enzyme family.</text>
</comment>
<dbReference type="GO" id="GO:0016874">
    <property type="term" value="F:ligase activity"/>
    <property type="evidence" value="ECO:0007669"/>
    <property type="project" value="UniProtKB-KW"/>
</dbReference>
<dbReference type="Gene3D" id="3.30.300.30">
    <property type="match status" value="1"/>
</dbReference>
<evidence type="ECO:0000259" key="3">
    <source>
        <dbReference type="Pfam" id="PF00501"/>
    </source>
</evidence>
<feature type="domain" description="AMP-dependent synthetase/ligase" evidence="3">
    <location>
        <begin position="12"/>
        <end position="380"/>
    </location>
</feature>
<dbReference type="Gene3D" id="3.40.50.12780">
    <property type="entry name" value="N-terminal domain of ligase-like"/>
    <property type="match status" value="1"/>
</dbReference>
<comment type="caution">
    <text evidence="4">The sequence shown here is derived from an EMBL/GenBank/DDBJ whole genome shotgun (WGS) entry which is preliminary data.</text>
</comment>
<reference evidence="5" key="1">
    <citation type="journal article" date="2021" name="Syst. Appl. Microbiol.">
        <title>Roseomonas hellenica sp. nov., isolated from roots of wild-growing Alkanna tinctoria.</title>
        <authorList>
            <person name="Rat A."/>
            <person name="Naranjo H.D."/>
            <person name="Lebbe L."/>
            <person name="Cnockaert M."/>
            <person name="Krigas N."/>
            <person name="Grigoriadou K."/>
            <person name="Maloupa E."/>
            <person name="Willems A."/>
        </authorList>
    </citation>
    <scope>NUCLEOTIDE SEQUENCE [LARGE SCALE GENOMIC DNA]</scope>
    <source>
        <strain evidence="5">LMG 31159</strain>
    </source>
</reference>
<proteinExistence type="inferred from homology"/>
<dbReference type="PANTHER" id="PTHR22754">
    <property type="entry name" value="DISCO-INTERACTING PROTEIN 2 DIP2 -RELATED"/>
    <property type="match status" value="1"/>
</dbReference>
<protein>
    <submittedName>
        <fullName evidence="4">Fatty acyl-AMP ligase</fullName>
    </submittedName>
</protein>
<dbReference type="RefSeq" id="WP_211868418.1">
    <property type="nucleotide sequence ID" value="NZ_JAAEDI010000009.1"/>
</dbReference>
<gene>
    <name evidence="4" type="ORF">GXW78_10100</name>
</gene>
<organism evidence="4 5">
    <name type="scientific">Neoroseomonas terrae</name>
    <dbReference type="NCBI Taxonomy" id="424799"/>
    <lineage>
        <taxon>Bacteria</taxon>
        <taxon>Pseudomonadati</taxon>
        <taxon>Pseudomonadota</taxon>
        <taxon>Alphaproteobacteria</taxon>
        <taxon>Acetobacterales</taxon>
        <taxon>Acetobacteraceae</taxon>
        <taxon>Neoroseomonas</taxon>
    </lineage>
</organism>
<name>A0ABS5EG65_9PROT</name>
<keyword evidence="5" id="KW-1185">Reference proteome</keyword>
<evidence type="ECO:0000313" key="4">
    <source>
        <dbReference type="EMBL" id="MBR0650013.1"/>
    </source>
</evidence>
<dbReference type="InterPro" id="IPR045851">
    <property type="entry name" value="AMP-bd_C_sf"/>
</dbReference>
<dbReference type="Proteomes" id="UP000698752">
    <property type="component" value="Unassembled WGS sequence"/>
</dbReference>
<dbReference type="InterPro" id="IPR042099">
    <property type="entry name" value="ANL_N_sf"/>
</dbReference>
<evidence type="ECO:0000313" key="5">
    <source>
        <dbReference type="Proteomes" id="UP000698752"/>
    </source>
</evidence>
<dbReference type="InterPro" id="IPR000873">
    <property type="entry name" value="AMP-dep_synth/lig_dom"/>
</dbReference>
<evidence type="ECO:0000256" key="2">
    <source>
        <dbReference type="ARBA" id="ARBA00022598"/>
    </source>
</evidence>
<dbReference type="Pfam" id="PF00501">
    <property type="entry name" value="AMP-binding"/>
    <property type="match status" value="1"/>
</dbReference>